<dbReference type="EMBL" id="CP043875">
    <property type="protein sequence ID" value="WOF17222.1"/>
    <property type="molecule type" value="Genomic_DNA"/>
</dbReference>
<dbReference type="Proteomes" id="UP001301797">
    <property type="component" value="Chromosome"/>
</dbReference>
<name>A0AA97FES5_9EURY</name>
<dbReference type="GO" id="GO:0016887">
    <property type="term" value="F:ATP hydrolysis activity"/>
    <property type="evidence" value="ECO:0007669"/>
    <property type="project" value="InterPro"/>
</dbReference>
<evidence type="ECO:0000313" key="4">
    <source>
        <dbReference type="Proteomes" id="UP001301797"/>
    </source>
</evidence>
<dbReference type="PANTHER" id="PTHR43581">
    <property type="entry name" value="ATP/GTP PHOSPHATASE"/>
    <property type="match status" value="1"/>
</dbReference>
<gene>
    <name evidence="3" type="ORF">F1737_11320</name>
</gene>
<feature type="domain" description="ATPase AAA-type core" evidence="1">
    <location>
        <begin position="502"/>
        <end position="585"/>
    </location>
</feature>
<evidence type="ECO:0000313" key="3">
    <source>
        <dbReference type="EMBL" id="WOF17222.1"/>
    </source>
</evidence>
<dbReference type="InterPro" id="IPR038729">
    <property type="entry name" value="Rad50/SbcC_AAA"/>
</dbReference>
<protein>
    <submittedName>
        <fullName evidence="3">AAA family ATPase</fullName>
    </submittedName>
</protein>
<evidence type="ECO:0000259" key="1">
    <source>
        <dbReference type="Pfam" id="PF13304"/>
    </source>
</evidence>
<dbReference type="Pfam" id="PF13476">
    <property type="entry name" value="AAA_23"/>
    <property type="match status" value="1"/>
</dbReference>
<dbReference type="GO" id="GO:0005524">
    <property type="term" value="F:ATP binding"/>
    <property type="evidence" value="ECO:0007669"/>
    <property type="project" value="InterPro"/>
</dbReference>
<dbReference type="GeneID" id="85230768"/>
<dbReference type="AlphaFoldDB" id="A0AA97FES5"/>
<dbReference type="GO" id="GO:0006302">
    <property type="term" value="P:double-strand break repair"/>
    <property type="evidence" value="ECO:0007669"/>
    <property type="project" value="InterPro"/>
</dbReference>
<proteinExistence type="predicted"/>
<accession>A0AA97FES5</accession>
<keyword evidence="4" id="KW-1185">Reference proteome</keyword>
<dbReference type="PANTHER" id="PTHR43581:SF2">
    <property type="entry name" value="EXCINUCLEASE ATPASE SUBUNIT"/>
    <property type="match status" value="1"/>
</dbReference>
<dbReference type="RefSeq" id="WP_317136685.1">
    <property type="nucleotide sequence ID" value="NZ_CP043875.1"/>
</dbReference>
<dbReference type="Gene3D" id="3.40.50.300">
    <property type="entry name" value="P-loop containing nucleotide triphosphate hydrolases"/>
    <property type="match status" value="1"/>
</dbReference>
<dbReference type="InterPro" id="IPR051396">
    <property type="entry name" value="Bact_Antivir_Def_Nuclease"/>
</dbReference>
<reference evidence="3 4" key="1">
    <citation type="submission" date="2019-09" db="EMBL/GenBank/DDBJ databases">
        <title>The complete genome of Methanoplanus sp. FWC-SCC4.</title>
        <authorList>
            <person name="Chen S.-C."/>
            <person name="Zhou Y.-Z."/>
            <person name="Lai M.-C."/>
        </authorList>
    </citation>
    <scope>NUCLEOTIDE SEQUENCE [LARGE SCALE GENOMIC DNA]</scope>
    <source>
        <strain evidence="3 4">FWC-SCC4</strain>
    </source>
</reference>
<dbReference type="KEGG" id="mefw:F1737_11320"/>
<dbReference type="InterPro" id="IPR003959">
    <property type="entry name" value="ATPase_AAA_core"/>
</dbReference>
<feature type="domain" description="Rad50/SbcC-type AAA" evidence="2">
    <location>
        <begin position="166"/>
        <end position="249"/>
    </location>
</feature>
<dbReference type="Pfam" id="PF13304">
    <property type="entry name" value="AAA_21"/>
    <property type="match status" value="1"/>
</dbReference>
<organism evidence="3 4">
    <name type="scientific">Methanochimaera problematica</name>
    <dbReference type="NCBI Taxonomy" id="2609417"/>
    <lineage>
        <taxon>Archaea</taxon>
        <taxon>Methanobacteriati</taxon>
        <taxon>Methanobacteriota</taxon>
        <taxon>Stenosarchaea group</taxon>
        <taxon>Methanomicrobia</taxon>
        <taxon>Methanomicrobiales</taxon>
        <taxon>Methanomicrobiaceae</taxon>
        <taxon>Methanochimaera</taxon>
    </lineage>
</organism>
<sequence>MALKTLLITPSGDEKLWDNDKTLDKNRYIKAKDAFCGRFAGRSREYSERFYKGDWVILSPRYGFVLPDEEIQDYSAKTFAESGIEYDTIQINAESDALLNYERVIFLGSRNLHSEYIDIVSKVFSDKWVEYPLLESENNEAMLGRLIDSLTRNSPLRCNRTKIQDIEIRGLFSKYDHKIPFETEENLSIITAPNGYGKTTILRLIRAVFSGNLREIKDIPFNSVKITFDLCNCEGTCSKRTLEVVKNAGKTIGSKLPTGDFWSLIFRTVKGNGEVLEYTVNPDNFDEDETSWELSRIIPPVPVKFVSAQRLWQNADSENRQGDLLAGHGGGVRRTYELTILNYSEDIRQRIQAMLADYAASTQQLDSTYPYRYMDLCYELESGILPSAGSVTTRLSSLRLEQKKLKDLGFLSYYPQDAETGNICEEDISGEIGVLAALILYLDDAEKKYLIFDDLKKKIDLLLQIINSLFLTLSFEIRAEKGFYFLASPHGASFTDFGEEFRKGYSYQPDSEPVSPERLSSGEQNQLVMYYDLIFFTDPGTLVLIDEPEISLHIVWQRQYLDFIRRITNLTGSNFIIATHSPQLIHNNWDLTTDLSGGEIDG</sequence>
<dbReference type="InterPro" id="IPR027417">
    <property type="entry name" value="P-loop_NTPase"/>
</dbReference>
<dbReference type="SUPFAM" id="SSF52540">
    <property type="entry name" value="P-loop containing nucleoside triphosphate hydrolases"/>
    <property type="match status" value="1"/>
</dbReference>
<evidence type="ECO:0000259" key="2">
    <source>
        <dbReference type="Pfam" id="PF13476"/>
    </source>
</evidence>